<dbReference type="EMBL" id="LNYH01000149">
    <property type="protein sequence ID" value="KTD14314.1"/>
    <property type="molecule type" value="Genomic_DNA"/>
</dbReference>
<protein>
    <recommendedName>
        <fullName evidence="1">DUF3644 domain-containing protein</fullName>
    </recommendedName>
</protein>
<feature type="domain" description="DUF3644" evidence="1">
    <location>
        <begin position="99"/>
        <end position="270"/>
    </location>
</feature>
<proteinExistence type="predicted"/>
<dbReference type="Proteomes" id="UP000054761">
    <property type="component" value="Unassembled WGS sequence"/>
</dbReference>
<dbReference type="PATRIC" id="fig|454.4.peg.2780"/>
<accession>A0A0W0V2L6</accession>
<dbReference type="OrthoDB" id="1551227at2"/>
<name>A0A0W0V2L6_9GAMM</name>
<reference evidence="2 3" key="1">
    <citation type="submission" date="2015-11" db="EMBL/GenBank/DDBJ databases">
        <title>Genomic analysis of 38 Legionella species identifies large and diverse effector repertoires.</title>
        <authorList>
            <person name="Burstein D."/>
            <person name="Amaro F."/>
            <person name="Zusman T."/>
            <person name="Lifshitz Z."/>
            <person name="Cohen O."/>
            <person name="Gilbert J.A."/>
            <person name="Pupko T."/>
            <person name="Shuman H.A."/>
            <person name="Segal G."/>
        </authorList>
    </citation>
    <scope>NUCLEOTIDE SEQUENCE [LARGE SCALE GENOMIC DNA]</scope>
    <source>
        <strain evidence="2 3">Bercovier 4</strain>
    </source>
</reference>
<sequence>MRKENTNNLLKFLRSLKVQEDTQKGFTPDSIAQETNYAPSTIKKYLSAFLREYCFYSYKEKLWYCSGLSELTDFDFLTLMSQNKGSDFLNDTEKFIHNLYQKSKNSFLTALQLYNSPNQPSRIELFAMLIANSWELLLKGEIVQTNALEAIYKKNKSQTISCRDALKKQYPEHSNIRKNIEEILNIRDQAVHLAINEIQYDLCRLFQSTILNYVKKYNQITGGTPLPSMNSGLLNLIIEGNAVSTNILKQRYGEASADIVQKFLGKLRNQSNKINSPEFAISMDYKLCLTKNESASDITLHSGDTGEKAIRIYEPVDPTRSHPYKTFDARDAINGRIRPKMITNHIFYKIVRKYKIKSNRDYFYLNESTPRYSEKFIEWCSNNINNQVGWLENI</sequence>
<keyword evidence="3" id="KW-1185">Reference proteome</keyword>
<dbReference type="RefSeq" id="WP_058502824.1">
    <property type="nucleotide sequence ID" value="NZ_CAAAJA010000011.1"/>
</dbReference>
<evidence type="ECO:0000313" key="3">
    <source>
        <dbReference type="Proteomes" id="UP000054761"/>
    </source>
</evidence>
<dbReference type="AlphaFoldDB" id="A0A0W0V2L6"/>
<dbReference type="Pfam" id="PF12358">
    <property type="entry name" value="DUF3644"/>
    <property type="match status" value="1"/>
</dbReference>
<gene>
    <name evidence="2" type="ORF">Lisr_2542</name>
</gene>
<comment type="caution">
    <text evidence="2">The sequence shown here is derived from an EMBL/GenBank/DDBJ whole genome shotgun (WGS) entry which is preliminary data.</text>
</comment>
<evidence type="ECO:0000259" key="1">
    <source>
        <dbReference type="Pfam" id="PF12358"/>
    </source>
</evidence>
<evidence type="ECO:0000313" key="2">
    <source>
        <dbReference type="EMBL" id="KTD14314.1"/>
    </source>
</evidence>
<dbReference type="InterPro" id="IPR022104">
    <property type="entry name" value="DUF3644"/>
</dbReference>
<organism evidence="2 3">
    <name type="scientific">Legionella israelensis</name>
    <dbReference type="NCBI Taxonomy" id="454"/>
    <lineage>
        <taxon>Bacteria</taxon>
        <taxon>Pseudomonadati</taxon>
        <taxon>Pseudomonadota</taxon>
        <taxon>Gammaproteobacteria</taxon>
        <taxon>Legionellales</taxon>
        <taxon>Legionellaceae</taxon>
        <taxon>Legionella</taxon>
    </lineage>
</organism>